<accession>A0A4Y1ZBN4</accession>
<proteinExistence type="predicted"/>
<evidence type="ECO:0000313" key="2">
    <source>
        <dbReference type="Proteomes" id="UP000319716"/>
    </source>
</evidence>
<reference evidence="1 2" key="1">
    <citation type="submission" date="2017-11" db="EMBL/GenBank/DDBJ databases">
        <title>Draft Genome Sequence of Sporolactobacillus inulinus NBRC 111894 Isolated from Koso, a Japanese Sugar-Vegetable Fermented Beverage.</title>
        <authorList>
            <person name="Chiou T.Y."/>
            <person name="Oshima K."/>
            <person name="Suda W."/>
            <person name="Hattori M."/>
            <person name="Takahashi T."/>
        </authorList>
    </citation>
    <scope>NUCLEOTIDE SEQUENCE [LARGE SCALE GENOMIC DNA]</scope>
    <source>
        <strain evidence="1 2">NBRC111894</strain>
    </source>
</reference>
<dbReference type="EC" id="6.3.2.10" evidence="1"/>
<name>A0A4Y1ZBN4_9BACL</name>
<protein>
    <submittedName>
        <fullName evidence="1">UDP-N-acetylmuramoylalanyl-d-glutamyl-2,6-diaminopimelate-D-alanyl-D-alanine ligase</fullName>
        <ecNumber evidence="1">6.3.2.10</ecNumber>
    </submittedName>
</protein>
<dbReference type="GO" id="GO:0047480">
    <property type="term" value="F:UDP-N-acetylmuramoyl-tripeptide-D-alanyl-D-alanine ligase activity"/>
    <property type="evidence" value="ECO:0007669"/>
    <property type="project" value="UniProtKB-EC"/>
</dbReference>
<comment type="caution">
    <text evidence="1">The sequence shown here is derived from an EMBL/GenBank/DDBJ whole genome shotgun (WGS) entry which is preliminary data.</text>
</comment>
<dbReference type="EMBL" id="BEXB01000014">
    <property type="protein sequence ID" value="GAY76475.1"/>
    <property type="molecule type" value="Genomic_DNA"/>
</dbReference>
<organism evidence="1 2">
    <name type="scientific">Sporolactobacillus inulinus</name>
    <dbReference type="NCBI Taxonomy" id="2078"/>
    <lineage>
        <taxon>Bacteria</taxon>
        <taxon>Bacillati</taxon>
        <taxon>Bacillota</taxon>
        <taxon>Bacilli</taxon>
        <taxon>Bacillales</taxon>
        <taxon>Sporolactobacillaceae</taxon>
        <taxon>Sporolactobacillus</taxon>
    </lineage>
</organism>
<gene>
    <name evidence="1" type="ORF">NBRC111894_2029</name>
</gene>
<dbReference type="AlphaFoldDB" id="A0A4Y1ZBN4"/>
<dbReference type="Proteomes" id="UP000319716">
    <property type="component" value="Unassembled WGS sequence"/>
</dbReference>
<evidence type="ECO:0000313" key="1">
    <source>
        <dbReference type="EMBL" id="GAY76475.1"/>
    </source>
</evidence>
<sequence>MSIGIDIIRGQAIQSIGSADHLIGRLAIMTDSRRPHRNSLLCL</sequence>
<keyword evidence="1" id="KW-0436">Ligase</keyword>